<proteinExistence type="predicted"/>
<protein>
    <submittedName>
        <fullName evidence="2">Integral membrane protein TIGR01906</fullName>
    </submittedName>
</protein>
<keyword evidence="1" id="KW-1133">Transmembrane helix</keyword>
<dbReference type="Proteomes" id="UP000184251">
    <property type="component" value="Unassembled WGS sequence"/>
</dbReference>
<organism evidence="2 3">
    <name type="scientific">Alkalibacter saccharofermentans DSM 14828</name>
    <dbReference type="NCBI Taxonomy" id="1120975"/>
    <lineage>
        <taxon>Bacteria</taxon>
        <taxon>Bacillati</taxon>
        <taxon>Bacillota</taxon>
        <taxon>Clostridia</taxon>
        <taxon>Eubacteriales</taxon>
        <taxon>Eubacteriaceae</taxon>
        <taxon>Alkalibacter</taxon>
    </lineage>
</organism>
<keyword evidence="3" id="KW-1185">Reference proteome</keyword>
<feature type="transmembrane region" description="Helical" evidence="1">
    <location>
        <begin position="104"/>
        <end position="121"/>
    </location>
</feature>
<accession>A0A1M4VBY4</accession>
<dbReference type="InterPro" id="IPR010178">
    <property type="entry name" value="Lit"/>
</dbReference>
<name>A0A1M4VBY4_9FIRM</name>
<dbReference type="Pfam" id="PF07314">
    <property type="entry name" value="Lit"/>
    <property type="match status" value="1"/>
</dbReference>
<dbReference type="STRING" id="1120975.SAMN02746064_00940"/>
<feature type="transmembrane region" description="Helical" evidence="1">
    <location>
        <begin position="133"/>
        <end position="153"/>
    </location>
</feature>
<dbReference type="NCBIfam" id="TIGR01906">
    <property type="entry name" value="integ_TIGR01906"/>
    <property type="match status" value="1"/>
</dbReference>
<evidence type="ECO:0000313" key="3">
    <source>
        <dbReference type="Proteomes" id="UP000184251"/>
    </source>
</evidence>
<feature type="transmembrane region" description="Helical" evidence="1">
    <location>
        <begin position="193"/>
        <end position="215"/>
    </location>
</feature>
<dbReference type="AlphaFoldDB" id="A0A1M4VBY4"/>
<evidence type="ECO:0000256" key="1">
    <source>
        <dbReference type="SAM" id="Phobius"/>
    </source>
</evidence>
<gene>
    <name evidence="2" type="ORF">SAMN02746064_00940</name>
</gene>
<reference evidence="2 3" key="1">
    <citation type="submission" date="2016-11" db="EMBL/GenBank/DDBJ databases">
        <authorList>
            <person name="Jaros S."/>
            <person name="Januszkiewicz K."/>
            <person name="Wedrychowicz H."/>
        </authorList>
    </citation>
    <scope>NUCLEOTIDE SEQUENCE [LARGE SCALE GENOMIC DNA]</scope>
    <source>
        <strain evidence="2 3">DSM 14828</strain>
    </source>
</reference>
<evidence type="ECO:0000313" key="2">
    <source>
        <dbReference type="EMBL" id="SHE66475.1"/>
    </source>
</evidence>
<keyword evidence="1" id="KW-0812">Transmembrane</keyword>
<dbReference type="EMBL" id="FQTU01000005">
    <property type="protein sequence ID" value="SHE66475.1"/>
    <property type="molecule type" value="Genomic_DNA"/>
</dbReference>
<dbReference type="RefSeq" id="WP_073269932.1">
    <property type="nucleotide sequence ID" value="NZ_FQTU01000005.1"/>
</dbReference>
<keyword evidence="1" id="KW-0472">Membrane</keyword>
<sequence length="230" mass="26731">MRDKIIKILVVLLVPFVVLLTSLEIVVKSEGFFLEQYEINNVEQATGMEIQELMRVTGEIQDYLFGNRDDFNITGVINSVEGEIFNEREIVHMEDVRVLFDRGIILRNAGAVLLLFILAYGAFTGKKWLLKSLLYAAVSYFILLVLTAGLLFYDFNRYFNLFHEVFFSNDYWILDPRDSVLINMVPLNFFINIVKRILIISSGAMTAILLFYWIMLKKEVTNERRFNIGN</sequence>
<dbReference type="OrthoDB" id="9813051at2"/>